<dbReference type="AlphaFoldDB" id="A0A9P6E9I4"/>
<reference evidence="2" key="1">
    <citation type="submission" date="2020-11" db="EMBL/GenBank/DDBJ databases">
        <authorList>
            <consortium name="DOE Joint Genome Institute"/>
            <person name="Ahrendt S."/>
            <person name="Riley R."/>
            <person name="Andreopoulos W."/>
            <person name="Labutti K."/>
            <person name="Pangilinan J."/>
            <person name="Ruiz-Duenas F.J."/>
            <person name="Barrasa J.M."/>
            <person name="Sanchez-Garcia M."/>
            <person name="Camarero S."/>
            <person name="Miyauchi S."/>
            <person name="Serrano A."/>
            <person name="Linde D."/>
            <person name="Babiker R."/>
            <person name="Drula E."/>
            <person name="Ayuso-Fernandez I."/>
            <person name="Pacheco R."/>
            <person name="Padilla G."/>
            <person name="Ferreira P."/>
            <person name="Barriuso J."/>
            <person name="Kellner H."/>
            <person name="Castanera R."/>
            <person name="Alfaro M."/>
            <person name="Ramirez L."/>
            <person name="Pisabarro A.G."/>
            <person name="Kuo A."/>
            <person name="Tritt A."/>
            <person name="Lipzen A."/>
            <person name="He G."/>
            <person name="Yan M."/>
            <person name="Ng V."/>
            <person name="Cullen D."/>
            <person name="Martin F."/>
            <person name="Rosso M.-N."/>
            <person name="Henrissat B."/>
            <person name="Hibbett D."/>
            <person name="Martinez A.T."/>
            <person name="Grigoriev I.V."/>
        </authorList>
    </citation>
    <scope>NUCLEOTIDE SEQUENCE</scope>
    <source>
        <strain evidence="2">CBS 506.95</strain>
    </source>
</reference>
<evidence type="ECO:0000313" key="3">
    <source>
        <dbReference type="Proteomes" id="UP000807306"/>
    </source>
</evidence>
<dbReference type="Proteomes" id="UP000807306">
    <property type="component" value="Unassembled WGS sequence"/>
</dbReference>
<feature type="transmembrane region" description="Helical" evidence="1">
    <location>
        <begin position="90"/>
        <end position="113"/>
    </location>
</feature>
<feature type="transmembrane region" description="Helical" evidence="1">
    <location>
        <begin position="60"/>
        <end position="81"/>
    </location>
</feature>
<comment type="caution">
    <text evidence="2">The sequence shown here is derived from an EMBL/GenBank/DDBJ whole genome shotgun (WGS) entry which is preliminary data.</text>
</comment>
<keyword evidence="1" id="KW-0472">Membrane</keyword>
<dbReference type="EMBL" id="MU157891">
    <property type="protein sequence ID" value="KAF9524955.1"/>
    <property type="molecule type" value="Genomic_DNA"/>
</dbReference>
<keyword evidence="1" id="KW-1133">Transmembrane helix</keyword>
<keyword evidence="1" id="KW-0812">Transmembrane</keyword>
<sequence>MSGHVRSQKFFCCLPVRLGVFIMSLIAMVGGSFVAAIGWIQVSQFSNHPVEKSEEIALWIHSSMFSLLGLLAVLGFIGCLIKSRGMVSSFAVALAIHLGFSVASGIFTLYTVFKQSPQDVVDKCVNGSTEDSVIESCKNGVGLMKGLLIAIYIITWLIQLYAYFVVERYVDQLDDEEMAKHTVVVPRAMVSEVGAPQVTTYNGFASSSAYPFSSPRHAHGVANGQDPSNRV</sequence>
<feature type="transmembrane region" description="Helical" evidence="1">
    <location>
        <begin position="146"/>
        <end position="166"/>
    </location>
</feature>
<feature type="transmembrane region" description="Helical" evidence="1">
    <location>
        <begin position="20"/>
        <end position="40"/>
    </location>
</feature>
<name>A0A9P6E9I4_9AGAR</name>
<evidence type="ECO:0000313" key="2">
    <source>
        <dbReference type="EMBL" id="KAF9524955.1"/>
    </source>
</evidence>
<keyword evidence="3" id="KW-1185">Reference proteome</keyword>
<proteinExistence type="predicted"/>
<accession>A0A9P6E9I4</accession>
<dbReference type="OrthoDB" id="3239304at2759"/>
<protein>
    <submittedName>
        <fullName evidence="2">Uncharacterized protein</fullName>
    </submittedName>
</protein>
<organism evidence="2 3">
    <name type="scientific">Crepidotus variabilis</name>
    <dbReference type="NCBI Taxonomy" id="179855"/>
    <lineage>
        <taxon>Eukaryota</taxon>
        <taxon>Fungi</taxon>
        <taxon>Dikarya</taxon>
        <taxon>Basidiomycota</taxon>
        <taxon>Agaricomycotina</taxon>
        <taxon>Agaricomycetes</taxon>
        <taxon>Agaricomycetidae</taxon>
        <taxon>Agaricales</taxon>
        <taxon>Agaricineae</taxon>
        <taxon>Crepidotaceae</taxon>
        <taxon>Crepidotus</taxon>
    </lineage>
</organism>
<evidence type="ECO:0000256" key="1">
    <source>
        <dbReference type="SAM" id="Phobius"/>
    </source>
</evidence>
<gene>
    <name evidence="2" type="ORF">CPB83DRAFT_860516</name>
</gene>